<sequence length="246" mass="26757">MTWPEAAERFAAGAVVVIPVGAVAKEHGHHLPLNAEYLIVKELVDGLTVTLPIVAAPVVSVTYAPVFKGYPGSQHIAADTFIAMMTELLANLVAQGARHIAIVNSGDSTEGPLRLVINQFFDQTSVRVGLSNLRLLGRDLDGILEQDQGGHADERMTSMMLAIAPETVRMERTRPDYGRRPTANRAFTQPVRFSSDKDAEDIDFSETGIIGDPTLATAKKGKRLLNEITEQLSEGLRDLFPDIDKV</sequence>
<dbReference type="GO" id="GO:0016811">
    <property type="term" value="F:hydrolase activity, acting on carbon-nitrogen (but not peptide) bonds, in linear amides"/>
    <property type="evidence" value="ECO:0007669"/>
    <property type="project" value="TreeGrafter"/>
</dbReference>
<comment type="cofactor">
    <cofactor evidence="1">
        <name>Zn(2+)</name>
        <dbReference type="ChEBI" id="CHEBI:29105"/>
    </cofactor>
</comment>
<evidence type="ECO:0000256" key="3">
    <source>
        <dbReference type="ARBA" id="ARBA00022801"/>
    </source>
</evidence>
<evidence type="ECO:0000256" key="4">
    <source>
        <dbReference type="ARBA" id="ARBA00022833"/>
    </source>
</evidence>
<keyword evidence="3" id="KW-0378">Hydrolase</keyword>
<dbReference type="GO" id="GO:0046872">
    <property type="term" value="F:metal ion binding"/>
    <property type="evidence" value="ECO:0007669"/>
    <property type="project" value="UniProtKB-KW"/>
</dbReference>
<organism evidence="6 7">
    <name type="scientific">Denitrobaculum tricleocarpae</name>
    <dbReference type="NCBI Taxonomy" id="2591009"/>
    <lineage>
        <taxon>Bacteria</taxon>
        <taxon>Pseudomonadati</taxon>
        <taxon>Pseudomonadota</taxon>
        <taxon>Alphaproteobacteria</taxon>
        <taxon>Rhodospirillales</taxon>
        <taxon>Rhodospirillaceae</taxon>
        <taxon>Denitrobaculum</taxon>
    </lineage>
</organism>
<evidence type="ECO:0000256" key="5">
    <source>
        <dbReference type="ARBA" id="ARBA00024029"/>
    </source>
</evidence>
<dbReference type="InterPro" id="IPR003785">
    <property type="entry name" value="Creatininase/forma_Hydrolase"/>
</dbReference>
<dbReference type="OrthoDB" id="9801445at2"/>
<dbReference type="Gene3D" id="3.40.50.10310">
    <property type="entry name" value="Creatininase"/>
    <property type="match status" value="1"/>
</dbReference>
<keyword evidence="4" id="KW-0862">Zinc</keyword>
<dbReference type="EMBL" id="VHSH01000002">
    <property type="protein sequence ID" value="TQV81885.1"/>
    <property type="molecule type" value="Genomic_DNA"/>
</dbReference>
<keyword evidence="7" id="KW-1185">Reference proteome</keyword>
<evidence type="ECO:0000313" key="6">
    <source>
        <dbReference type="EMBL" id="TQV81885.1"/>
    </source>
</evidence>
<dbReference type="InterPro" id="IPR024087">
    <property type="entry name" value="Creatininase-like_sf"/>
</dbReference>
<evidence type="ECO:0000256" key="2">
    <source>
        <dbReference type="ARBA" id="ARBA00022723"/>
    </source>
</evidence>
<name>A0A545TXC8_9PROT</name>
<dbReference type="PANTHER" id="PTHR35005">
    <property type="entry name" value="3-DEHYDRO-SCYLLO-INOSOSE HYDROLASE"/>
    <property type="match status" value="1"/>
</dbReference>
<dbReference type="RefSeq" id="WP_142895516.1">
    <property type="nucleotide sequence ID" value="NZ_ML660053.1"/>
</dbReference>
<comment type="caution">
    <text evidence="6">The sequence shown here is derived from an EMBL/GenBank/DDBJ whole genome shotgun (WGS) entry which is preliminary data.</text>
</comment>
<proteinExistence type="inferred from homology"/>
<evidence type="ECO:0000256" key="1">
    <source>
        <dbReference type="ARBA" id="ARBA00001947"/>
    </source>
</evidence>
<protein>
    <submittedName>
        <fullName evidence="6">Creatininase family protein</fullName>
    </submittedName>
</protein>
<reference evidence="6 7" key="1">
    <citation type="submission" date="2019-06" db="EMBL/GenBank/DDBJ databases">
        <title>Whole genome sequence for Rhodospirillaceae sp. R148.</title>
        <authorList>
            <person name="Wang G."/>
        </authorList>
    </citation>
    <scope>NUCLEOTIDE SEQUENCE [LARGE SCALE GENOMIC DNA]</scope>
    <source>
        <strain evidence="6 7">R148</strain>
    </source>
</reference>
<accession>A0A545TXC8</accession>
<keyword evidence="2" id="KW-0479">Metal-binding</keyword>
<gene>
    <name evidence="6" type="ORF">FKG95_06500</name>
</gene>
<dbReference type="SUPFAM" id="SSF102215">
    <property type="entry name" value="Creatininase"/>
    <property type="match status" value="1"/>
</dbReference>
<dbReference type="Proteomes" id="UP000315252">
    <property type="component" value="Unassembled WGS sequence"/>
</dbReference>
<evidence type="ECO:0000313" key="7">
    <source>
        <dbReference type="Proteomes" id="UP000315252"/>
    </source>
</evidence>
<dbReference type="Pfam" id="PF02633">
    <property type="entry name" value="Creatininase"/>
    <property type="match status" value="1"/>
</dbReference>
<dbReference type="AlphaFoldDB" id="A0A545TXC8"/>
<dbReference type="PANTHER" id="PTHR35005:SF1">
    <property type="entry name" value="2-AMINO-5-FORMYLAMINO-6-RIBOSYLAMINOPYRIMIDIN-4(3H)-ONE 5'-MONOPHOSPHATE DEFORMYLASE"/>
    <property type="match status" value="1"/>
</dbReference>
<comment type="similarity">
    <text evidence="5">Belongs to the creatininase superfamily.</text>
</comment>
<dbReference type="GO" id="GO:0009231">
    <property type="term" value="P:riboflavin biosynthetic process"/>
    <property type="evidence" value="ECO:0007669"/>
    <property type="project" value="TreeGrafter"/>
</dbReference>